<feature type="region of interest" description="Disordered" evidence="2">
    <location>
        <begin position="180"/>
        <end position="204"/>
    </location>
</feature>
<sequence length="354" mass="38599">MAAADSDASVGGSHGYNVVARDHTHERRLDGITDDGYSNPLWEHYQHSQHKKHSADWHGGGSSRKGHGKGKHPQQDGGRRSSGGSPGNWKKGRGRGGGSSHYKTYTPNVGTGMLNRENIPVTDEEWGEGALILTQESPAAPAEGAEKSKLSKVSHHAPAPQEDVDPEVLRATLEALTLGGSVAHGGSVPEDDASNTDAVEDTTDGPRLRVDKEAAMRIICHYAGLRRPRCIPSERTMRSAFPIHRGLPFRSIYRKARRLGKGSYGEVYLAEEVGIKGRLVAVKDCQVDEAVQSDKATRSYTTEIAALSALPSHPRIIRVFEVFEMRRIVSHCYEACWARTLRSHSTHCTGESDT</sequence>
<keyword evidence="1" id="KW-0547">Nucleotide-binding</keyword>
<dbReference type="SUPFAM" id="SSF56112">
    <property type="entry name" value="Protein kinase-like (PK-like)"/>
    <property type="match status" value="1"/>
</dbReference>
<dbReference type="GO" id="GO:0004672">
    <property type="term" value="F:protein kinase activity"/>
    <property type="evidence" value="ECO:0007669"/>
    <property type="project" value="InterPro"/>
</dbReference>
<gene>
    <name evidence="4" type="ORF">Pmar_PMAR003998</name>
</gene>
<dbReference type="PROSITE" id="PS00107">
    <property type="entry name" value="PROTEIN_KINASE_ATP"/>
    <property type="match status" value="1"/>
</dbReference>
<dbReference type="InterPro" id="IPR000719">
    <property type="entry name" value="Prot_kinase_dom"/>
</dbReference>
<organism evidence="5">
    <name type="scientific">Perkinsus marinus (strain ATCC 50983 / TXsc)</name>
    <dbReference type="NCBI Taxonomy" id="423536"/>
    <lineage>
        <taxon>Eukaryota</taxon>
        <taxon>Sar</taxon>
        <taxon>Alveolata</taxon>
        <taxon>Perkinsozoa</taxon>
        <taxon>Perkinsea</taxon>
        <taxon>Perkinsida</taxon>
        <taxon>Perkinsidae</taxon>
        <taxon>Perkinsus</taxon>
    </lineage>
</organism>
<dbReference type="InParanoid" id="C5L815"/>
<feature type="domain" description="Protein kinase" evidence="3">
    <location>
        <begin position="253"/>
        <end position="354"/>
    </location>
</feature>
<dbReference type="Proteomes" id="UP000007800">
    <property type="component" value="Unassembled WGS sequence"/>
</dbReference>
<protein>
    <recommendedName>
        <fullName evidence="3">Protein kinase domain-containing protein</fullName>
    </recommendedName>
</protein>
<evidence type="ECO:0000259" key="3">
    <source>
        <dbReference type="PROSITE" id="PS50011"/>
    </source>
</evidence>
<dbReference type="GeneID" id="9059608"/>
<feature type="non-terminal residue" evidence="4">
    <location>
        <position position="354"/>
    </location>
</feature>
<dbReference type="AlphaFoldDB" id="C5L815"/>
<evidence type="ECO:0000313" key="4">
    <source>
        <dbReference type="EMBL" id="EER07129.1"/>
    </source>
</evidence>
<feature type="compositionally biased region" description="Acidic residues" evidence="2">
    <location>
        <begin position="189"/>
        <end position="203"/>
    </location>
</feature>
<dbReference type="InterPro" id="IPR011009">
    <property type="entry name" value="Kinase-like_dom_sf"/>
</dbReference>
<proteinExistence type="predicted"/>
<keyword evidence="5" id="KW-1185">Reference proteome</keyword>
<keyword evidence="1" id="KW-0067">ATP-binding</keyword>
<dbReference type="GO" id="GO:0005524">
    <property type="term" value="F:ATP binding"/>
    <property type="evidence" value="ECO:0007669"/>
    <property type="project" value="UniProtKB-UniRule"/>
</dbReference>
<reference evidence="4 5" key="1">
    <citation type="submission" date="2008-07" db="EMBL/GenBank/DDBJ databases">
        <authorList>
            <person name="El-Sayed N."/>
            <person name="Caler E."/>
            <person name="Inman J."/>
            <person name="Amedeo P."/>
            <person name="Hass B."/>
            <person name="Wortman J."/>
        </authorList>
    </citation>
    <scope>NUCLEOTIDE SEQUENCE [LARGE SCALE GENOMIC DNA]</scope>
    <source>
        <strain evidence="5">ATCC 50983 / TXsc</strain>
    </source>
</reference>
<dbReference type="RefSeq" id="XP_002775313.1">
    <property type="nucleotide sequence ID" value="XM_002775267.1"/>
</dbReference>
<dbReference type="EMBL" id="GG680001">
    <property type="protein sequence ID" value="EER07129.1"/>
    <property type="molecule type" value="Genomic_DNA"/>
</dbReference>
<feature type="region of interest" description="Disordered" evidence="2">
    <location>
        <begin position="138"/>
        <end position="166"/>
    </location>
</feature>
<evidence type="ECO:0000256" key="2">
    <source>
        <dbReference type="SAM" id="MobiDB-lite"/>
    </source>
</evidence>
<dbReference type="InterPro" id="IPR017441">
    <property type="entry name" value="Protein_kinase_ATP_BS"/>
</dbReference>
<feature type="region of interest" description="Disordered" evidence="2">
    <location>
        <begin position="1"/>
        <end position="116"/>
    </location>
</feature>
<name>C5L815_PERM5</name>
<dbReference type="Gene3D" id="3.30.200.20">
    <property type="entry name" value="Phosphorylase Kinase, domain 1"/>
    <property type="match status" value="1"/>
</dbReference>
<feature type="compositionally biased region" description="Basic and acidic residues" evidence="2">
    <location>
        <begin position="20"/>
        <end position="31"/>
    </location>
</feature>
<evidence type="ECO:0000256" key="1">
    <source>
        <dbReference type="PROSITE-ProRule" id="PRU10141"/>
    </source>
</evidence>
<dbReference type="PROSITE" id="PS50011">
    <property type="entry name" value="PROTEIN_KINASE_DOM"/>
    <property type="match status" value="1"/>
</dbReference>
<feature type="binding site" evidence="1">
    <location>
        <position position="283"/>
    </location>
    <ligand>
        <name>ATP</name>
        <dbReference type="ChEBI" id="CHEBI:30616"/>
    </ligand>
</feature>
<evidence type="ECO:0000313" key="5">
    <source>
        <dbReference type="Proteomes" id="UP000007800"/>
    </source>
</evidence>
<dbReference type="OrthoDB" id="40902at2759"/>
<accession>C5L815</accession>
<dbReference type="Pfam" id="PF00069">
    <property type="entry name" value="Pkinase"/>
    <property type="match status" value="1"/>
</dbReference>